<name>A0AAD4N1Y8_9BILA</name>
<keyword evidence="2" id="KW-1185">Reference proteome</keyword>
<comment type="caution">
    <text evidence="1">The sequence shown here is derived from an EMBL/GenBank/DDBJ whole genome shotgun (WGS) entry which is preliminary data.</text>
</comment>
<dbReference type="EMBL" id="JAKKPZ010000012">
    <property type="protein sequence ID" value="KAI1715022.1"/>
    <property type="molecule type" value="Genomic_DNA"/>
</dbReference>
<dbReference type="AlphaFoldDB" id="A0AAD4N1Y8"/>
<accession>A0AAD4N1Y8</accession>
<evidence type="ECO:0000313" key="2">
    <source>
        <dbReference type="Proteomes" id="UP001201812"/>
    </source>
</evidence>
<sequence length="68" mass="7291">MDGEALTIVCGANRLYKTALAKQRLCNSPLSLANRGSFHRPKFQEVTSVSKLLSGVHSGVCSNDGIDQ</sequence>
<protein>
    <submittedName>
        <fullName evidence="1">Uncharacterized protein</fullName>
    </submittedName>
</protein>
<organism evidence="1 2">
    <name type="scientific">Ditylenchus destructor</name>
    <dbReference type="NCBI Taxonomy" id="166010"/>
    <lineage>
        <taxon>Eukaryota</taxon>
        <taxon>Metazoa</taxon>
        <taxon>Ecdysozoa</taxon>
        <taxon>Nematoda</taxon>
        <taxon>Chromadorea</taxon>
        <taxon>Rhabditida</taxon>
        <taxon>Tylenchina</taxon>
        <taxon>Tylenchomorpha</taxon>
        <taxon>Sphaerularioidea</taxon>
        <taxon>Anguinidae</taxon>
        <taxon>Anguininae</taxon>
        <taxon>Ditylenchus</taxon>
    </lineage>
</organism>
<dbReference type="Proteomes" id="UP001201812">
    <property type="component" value="Unassembled WGS sequence"/>
</dbReference>
<gene>
    <name evidence="1" type="ORF">DdX_08299</name>
</gene>
<evidence type="ECO:0000313" key="1">
    <source>
        <dbReference type="EMBL" id="KAI1715022.1"/>
    </source>
</evidence>
<reference evidence="1" key="1">
    <citation type="submission" date="2022-01" db="EMBL/GenBank/DDBJ databases">
        <title>Genome Sequence Resource for Two Populations of Ditylenchus destructor, the Migratory Endoparasitic Phytonematode.</title>
        <authorList>
            <person name="Zhang H."/>
            <person name="Lin R."/>
            <person name="Xie B."/>
        </authorList>
    </citation>
    <scope>NUCLEOTIDE SEQUENCE</scope>
    <source>
        <strain evidence="1">BazhouSP</strain>
    </source>
</reference>
<proteinExistence type="predicted"/>